<feature type="compositionally biased region" description="Gly residues" evidence="12">
    <location>
        <begin position="127"/>
        <end position="141"/>
    </location>
</feature>
<evidence type="ECO:0000256" key="3">
    <source>
        <dbReference type="ARBA" id="ARBA00022448"/>
    </source>
</evidence>
<keyword evidence="9" id="KW-0496">Mitochondrion</keyword>
<protein>
    <submittedName>
        <fullName evidence="13">Mitochondrial import receptor subunit tom22</fullName>
    </submittedName>
</protein>
<keyword evidence="6" id="KW-0653">Protein transport</keyword>
<dbReference type="EMBL" id="CCYA01000253">
    <property type="protein sequence ID" value="CEH16907.1"/>
    <property type="molecule type" value="Genomic_DNA"/>
</dbReference>
<evidence type="ECO:0000256" key="7">
    <source>
        <dbReference type="ARBA" id="ARBA00022989"/>
    </source>
</evidence>
<evidence type="ECO:0000256" key="9">
    <source>
        <dbReference type="ARBA" id="ARBA00023128"/>
    </source>
</evidence>
<dbReference type="STRING" id="401625.A0A0P1BKF8"/>
<name>A0A0P1BKF8_9BASI</name>
<evidence type="ECO:0000256" key="1">
    <source>
        <dbReference type="ARBA" id="ARBA00004572"/>
    </source>
</evidence>
<comment type="subcellular location">
    <subcellularLocation>
        <location evidence="1">Mitochondrion outer membrane</location>
        <topology evidence="1">Single-pass membrane protein</topology>
    </subcellularLocation>
</comment>
<evidence type="ECO:0000256" key="12">
    <source>
        <dbReference type="SAM" id="MobiDB-lite"/>
    </source>
</evidence>
<evidence type="ECO:0000256" key="6">
    <source>
        <dbReference type="ARBA" id="ARBA00022927"/>
    </source>
</evidence>
<evidence type="ECO:0000256" key="5">
    <source>
        <dbReference type="ARBA" id="ARBA00022787"/>
    </source>
</evidence>
<evidence type="ECO:0000256" key="2">
    <source>
        <dbReference type="ARBA" id="ARBA00009874"/>
    </source>
</evidence>
<feature type="region of interest" description="Disordered" evidence="12">
    <location>
        <begin position="1"/>
        <end position="38"/>
    </location>
</feature>
<keyword evidence="14" id="KW-1185">Reference proteome</keyword>
<dbReference type="GO" id="GO:0005741">
    <property type="term" value="C:mitochondrial outer membrane"/>
    <property type="evidence" value="ECO:0007669"/>
    <property type="project" value="UniProtKB-SubCell"/>
</dbReference>
<evidence type="ECO:0000313" key="13">
    <source>
        <dbReference type="EMBL" id="CEH16907.1"/>
    </source>
</evidence>
<evidence type="ECO:0000313" key="14">
    <source>
        <dbReference type="Proteomes" id="UP000054845"/>
    </source>
</evidence>
<evidence type="ECO:0000256" key="10">
    <source>
        <dbReference type="ARBA" id="ARBA00023136"/>
    </source>
</evidence>
<keyword evidence="5" id="KW-1000">Mitochondrion outer membrane</keyword>
<keyword evidence="11 13" id="KW-0675">Receptor</keyword>
<comment type="similarity">
    <text evidence="2">Belongs to the Tom22 family.</text>
</comment>
<keyword evidence="4" id="KW-0812">Transmembrane</keyword>
<dbReference type="Pfam" id="PF04281">
    <property type="entry name" value="Tom22"/>
    <property type="match status" value="1"/>
</dbReference>
<sequence length="161" mass="17365">MPTIEEITDEALSKQANVEDEEWDDESDAESEFSDDEEVTEKGLSLREETIWERLAALVDIIPSSTRTRISHTFRTTSAFAFTGAKIFGNIAWVVTTSALLVGLPYALAVEDEGRIIAQERELQSQGGGPMLAGGGLGGLPQGQQQQQQQAGQVGAKPPGF</sequence>
<proteinExistence type="inferred from homology"/>
<accession>A0A0P1BKF8</accession>
<dbReference type="Proteomes" id="UP000054845">
    <property type="component" value="Unassembled WGS sequence"/>
</dbReference>
<evidence type="ECO:0000256" key="11">
    <source>
        <dbReference type="ARBA" id="ARBA00023170"/>
    </source>
</evidence>
<keyword evidence="7" id="KW-1133">Transmembrane helix</keyword>
<feature type="compositionally biased region" description="Low complexity" evidence="12">
    <location>
        <begin position="142"/>
        <end position="161"/>
    </location>
</feature>
<keyword evidence="8" id="KW-0811">Translocation</keyword>
<dbReference type="InterPro" id="IPR005683">
    <property type="entry name" value="Tom22"/>
</dbReference>
<organism evidence="13 14">
    <name type="scientific">Ceraceosorus bombacis</name>
    <dbReference type="NCBI Taxonomy" id="401625"/>
    <lineage>
        <taxon>Eukaryota</taxon>
        <taxon>Fungi</taxon>
        <taxon>Dikarya</taxon>
        <taxon>Basidiomycota</taxon>
        <taxon>Ustilaginomycotina</taxon>
        <taxon>Exobasidiomycetes</taxon>
        <taxon>Ceraceosorales</taxon>
        <taxon>Ceraceosoraceae</taxon>
        <taxon>Ceraceosorus</taxon>
    </lineage>
</organism>
<dbReference type="CDD" id="cd22884">
    <property type="entry name" value="TOM22"/>
    <property type="match status" value="1"/>
</dbReference>
<dbReference type="OrthoDB" id="10016939at2759"/>
<reference evidence="13 14" key="1">
    <citation type="submission" date="2014-09" db="EMBL/GenBank/DDBJ databases">
        <authorList>
            <person name="Magalhaes I.L.F."/>
            <person name="Oliveira U."/>
            <person name="Santos F.R."/>
            <person name="Vidigal T.H.D.A."/>
            <person name="Brescovit A.D."/>
            <person name="Santos A.J."/>
        </authorList>
    </citation>
    <scope>NUCLEOTIDE SEQUENCE [LARGE SCALE GENOMIC DNA]</scope>
</reference>
<keyword evidence="10" id="KW-0472">Membrane</keyword>
<feature type="region of interest" description="Disordered" evidence="12">
    <location>
        <begin position="127"/>
        <end position="161"/>
    </location>
</feature>
<evidence type="ECO:0000256" key="8">
    <source>
        <dbReference type="ARBA" id="ARBA00023010"/>
    </source>
</evidence>
<keyword evidence="3" id="KW-0813">Transport</keyword>
<dbReference type="GO" id="GO:0006886">
    <property type="term" value="P:intracellular protein transport"/>
    <property type="evidence" value="ECO:0007669"/>
    <property type="project" value="InterPro"/>
</dbReference>
<evidence type="ECO:0000256" key="4">
    <source>
        <dbReference type="ARBA" id="ARBA00022692"/>
    </source>
</evidence>
<feature type="compositionally biased region" description="Acidic residues" evidence="12">
    <location>
        <begin position="18"/>
        <end position="38"/>
    </location>
</feature>
<dbReference type="PANTHER" id="PTHR12504:SF0">
    <property type="entry name" value="MITOCHONDRIAL IMPORT RECEPTOR SUBUNIT TOM22 HOMOLOG"/>
    <property type="match status" value="1"/>
</dbReference>
<dbReference type="AlphaFoldDB" id="A0A0P1BKF8"/>
<dbReference type="PANTHER" id="PTHR12504">
    <property type="entry name" value="MITOCHONDRIAL IMPORT RECEPTOR SUBUNIT TOM22"/>
    <property type="match status" value="1"/>
</dbReference>